<dbReference type="InterPro" id="IPR013651">
    <property type="entry name" value="ATP-grasp_RimK-type"/>
</dbReference>
<name>A0A1T2KUX7_9GAMM</name>
<dbReference type="AlphaFoldDB" id="A0A1T2KUX7"/>
<dbReference type="EMBL" id="MPRK01000317">
    <property type="protein sequence ID" value="OOZ36622.1"/>
    <property type="molecule type" value="Genomic_DNA"/>
</dbReference>
<evidence type="ECO:0000259" key="1">
    <source>
        <dbReference type="Pfam" id="PF08443"/>
    </source>
</evidence>
<accession>A0A1T2KUX7</accession>
<organism evidence="2 3">
    <name type="scientific">Solemya elarraichensis gill symbiont</name>
    <dbReference type="NCBI Taxonomy" id="1918949"/>
    <lineage>
        <taxon>Bacteria</taxon>
        <taxon>Pseudomonadati</taxon>
        <taxon>Pseudomonadota</taxon>
        <taxon>Gammaproteobacteria</taxon>
        <taxon>sulfur-oxidizing symbionts</taxon>
    </lineage>
</organism>
<comment type="caution">
    <text evidence="2">The sequence shown here is derived from an EMBL/GenBank/DDBJ whole genome shotgun (WGS) entry which is preliminary data.</text>
</comment>
<evidence type="ECO:0000313" key="3">
    <source>
        <dbReference type="Proteomes" id="UP000190198"/>
    </source>
</evidence>
<evidence type="ECO:0000313" key="2">
    <source>
        <dbReference type="EMBL" id="OOZ36622.1"/>
    </source>
</evidence>
<proteinExistence type="predicted"/>
<reference evidence="2 3" key="1">
    <citation type="submission" date="2016-11" db="EMBL/GenBank/DDBJ databases">
        <title>Mixed transmission modes and dynamic genome evolution in an obligate animal-bacterial symbiosis.</title>
        <authorList>
            <person name="Russell S.L."/>
            <person name="Corbett-Detig R.B."/>
            <person name="Cavanaugh C.M."/>
        </authorList>
    </citation>
    <scope>NUCLEOTIDE SEQUENCE [LARGE SCALE GENOMIC DNA]</scope>
    <source>
        <strain evidence="2">Sp-SM6</strain>
    </source>
</reference>
<gene>
    <name evidence="2" type="ORF">BOW52_10675</name>
</gene>
<keyword evidence="3" id="KW-1185">Reference proteome</keyword>
<dbReference type="SUPFAM" id="SSF56059">
    <property type="entry name" value="Glutathione synthetase ATP-binding domain-like"/>
    <property type="match status" value="1"/>
</dbReference>
<dbReference type="Pfam" id="PF08443">
    <property type="entry name" value="RimK"/>
    <property type="match status" value="1"/>
</dbReference>
<sequence>MLEKHFEGISYRLTVCNGELANCTMKLPAGVTGDGKHTIRQLVALERNEAQNNKRLHAPERQLVSIDTEAEGILRSRGLSSDSIPDRDVFIPLKGKTNATAGGKTIRLKHEEIHPDNTRLAIETARLLRLDIAGIDLIIKDISQSWLQSGGLICEVNAIPQMGPKAIRRMMEKMAKEDLTTPFHLVIHHETGMEQEAIRKLAHETDCNAWCDSGSIWINDIQISNAIKNSFMAANALLSHTISRSILCVMAEDEIKQFGLPVYRPTSISFMQKTEDKKLVEMLKQHTDTVLPDIELQTCTHTHCI</sequence>
<protein>
    <recommendedName>
        <fullName evidence="1">ATP-grasp fold RimK-type domain-containing protein</fullName>
    </recommendedName>
</protein>
<feature type="domain" description="ATP-grasp fold RimK-type" evidence="1">
    <location>
        <begin position="97"/>
        <end position="162"/>
    </location>
</feature>
<dbReference type="Proteomes" id="UP000190198">
    <property type="component" value="Unassembled WGS sequence"/>
</dbReference>
<dbReference type="Gene3D" id="3.30.470.20">
    <property type="entry name" value="ATP-grasp fold, B domain"/>
    <property type="match status" value="1"/>
</dbReference>